<evidence type="ECO:0000256" key="1">
    <source>
        <dbReference type="ARBA" id="ARBA00009865"/>
    </source>
</evidence>
<reference evidence="9" key="1">
    <citation type="journal article" date="2014" name="Int. J. Syst. Evol. Microbiol.">
        <title>Complete genome sequence of Corynebacterium casei LMG S-19264T (=DSM 44701T), isolated from a smear-ripened cheese.</title>
        <authorList>
            <consortium name="US DOE Joint Genome Institute (JGI-PGF)"/>
            <person name="Walter F."/>
            <person name="Albersmeier A."/>
            <person name="Kalinowski J."/>
            <person name="Ruckert C."/>
        </authorList>
    </citation>
    <scope>NUCLEOTIDE SEQUENCE</scope>
    <source>
        <strain evidence="9">CGMCC 1.15958</strain>
    </source>
</reference>
<protein>
    <submittedName>
        <fullName evidence="9">Arabinan endo-1,5-alpha-L-arabinosidase</fullName>
    </submittedName>
</protein>
<dbReference type="Pfam" id="PF04616">
    <property type="entry name" value="Glyco_hydro_43"/>
    <property type="match status" value="1"/>
</dbReference>
<name>A0A916YP53_9BACT</name>
<sequence length="341" mass="38828">MTIKPTLFLTLISLLFSKSLTAQTPKTTSGNPIVEGWYADPEGVILNKEFWVFPTFSAKYKDQVFLDAFSSKDMVNWTKHPRIIDTSAVKWANKAMWAPSIVKKDNKYFLFFSANDIQSSERKGFGPNNPDKDDKIGGIGIGVASRPEGPYKDYLGKPLINQFYNKAQPIDQYVFQDKDKQYYIMYGGWGRCNIAKLNKDFTALVPYENGDLVKEITPKGYVEGPTMFVRKGKYYLMWSEGGWTNGTYKVAYGVSDNVFGPFEKKSTILVADEAVATGAGHHSVINIPNTDDWYIVYHRRPIPNLDRDHRVTCIDRMYFNEDDTIKDVKMTFEGVGKVKLK</sequence>
<evidence type="ECO:0000256" key="2">
    <source>
        <dbReference type="ARBA" id="ARBA00022651"/>
    </source>
</evidence>
<comment type="caution">
    <text evidence="9">The sequence shown here is derived from an EMBL/GenBank/DDBJ whole genome shotgun (WGS) entry which is preliminary data.</text>
</comment>
<dbReference type="PANTHER" id="PTHR43772">
    <property type="entry name" value="ENDO-1,4-BETA-XYLANASE"/>
    <property type="match status" value="1"/>
</dbReference>
<keyword evidence="5 7" id="KW-0326">Glycosidase</keyword>
<evidence type="ECO:0000256" key="5">
    <source>
        <dbReference type="ARBA" id="ARBA00023295"/>
    </source>
</evidence>
<evidence type="ECO:0000313" key="10">
    <source>
        <dbReference type="Proteomes" id="UP000609064"/>
    </source>
</evidence>
<dbReference type="PANTHER" id="PTHR43772:SF2">
    <property type="entry name" value="PUTATIVE (AFU_ORTHOLOGUE AFUA_2G04480)-RELATED"/>
    <property type="match status" value="1"/>
</dbReference>
<keyword evidence="10" id="KW-1185">Reference proteome</keyword>
<accession>A0A916YP53</accession>
<dbReference type="RefSeq" id="WP_188765789.1">
    <property type="nucleotide sequence ID" value="NZ_BMKK01000003.1"/>
</dbReference>
<evidence type="ECO:0000256" key="4">
    <source>
        <dbReference type="ARBA" id="ARBA00023277"/>
    </source>
</evidence>
<proteinExistence type="inferred from homology"/>
<dbReference type="Gene3D" id="2.115.10.20">
    <property type="entry name" value="Glycosyl hydrolase domain, family 43"/>
    <property type="match status" value="1"/>
</dbReference>
<reference evidence="9" key="2">
    <citation type="submission" date="2020-09" db="EMBL/GenBank/DDBJ databases">
        <authorList>
            <person name="Sun Q."/>
            <person name="Zhou Y."/>
        </authorList>
    </citation>
    <scope>NUCLEOTIDE SEQUENCE</scope>
    <source>
        <strain evidence="9">CGMCC 1.15958</strain>
    </source>
</reference>
<feature type="signal peptide" evidence="8">
    <location>
        <begin position="1"/>
        <end position="22"/>
    </location>
</feature>
<dbReference type="InterPro" id="IPR023296">
    <property type="entry name" value="Glyco_hydro_beta-prop_sf"/>
</dbReference>
<dbReference type="CDD" id="cd18827">
    <property type="entry name" value="GH43_XlnD-like"/>
    <property type="match status" value="1"/>
</dbReference>
<comment type="similarity">
    <text evidence="1 7">Belongs to the glycosyl hydrolase 43 family.</text>
</comment>
<dbReference type="InterPro" id="IPR006710">
    <property type="entry name" value="Glyco_hydro_43"/>
</dbReference>
<dbReference type="SUPFAM" id="SSF75005">
    <property type="entry name" value="Arabinanase/levansucrase/invertase"/>
    <property type="match status" value="1"/>
</dbReference>
<keyword evidence="8" id="KW-0732">Signal</keyword>
<feature type="chain" id="PRO_5037576066" evidence="8">
    <location>
        <begin position="23"/>
        <end position="341"/>
    </location>
</feature>
<keyword evidence="4" id="KW-0119">Carbohydrate metabolism</keyword>
<dbReference type="InterPro" id="IPR052176">
    <property type="entry name" value="Glycosyl_Hydrlase_43_Enz"/>
</dbReference>
<organism evidence="9 10">
    <name type="scientific">Emticicia aquatilis</name>
    <dbReference type="NCBI Taxonomy" id="1537369"/>
    <lineage>
        <taxon>Bacteria</taxon>
        <taxon>Pseudomonadati</taxon>
        <taxon>Bacteroidota</taxon>
        <taxon>Cytophagia</taxon>
        <taxon>Cytophagales</taxon>
        <taxon>Leadbetterellaceae</taxon>
        <taxon>Emticicia</taxon>
    </lineage>
</organism>
<keyword evidence="2" id="KW-0858">Xylan degradation</keyword>
<gene>
    <name evidence="9" type="ORF">GCM10011514_18610</name>
</gene>
<keyword evidence="2" id="KW-0624">Polysaccharide degradation</keyword>
<evidence type="ECO:0000256" key="8">
    <source>
        <dbReference type="SAM" id="SignalP"/>
    </source>
</evidence>
<dbReference type="AlphaFoldDB" id="A0A916YP53"/>
<evidence type="ECO:0000256" key="7">
    <source>
        <dbReference type="RuleBase" id="RU361187"/>
    </source>
</evidence>
<feature type="site" description="Important for catalytic activity, responsible for pKa modulation of the active site Glu and correct orientation of both the proton donor and substrate" evidence="6">
    <location>
        <position position="171"/>
    </location>
</feature>
<dbReference type="EMBL" id="BMKK01000003">
    <property type="protein sequence ID" value="GGD54713.1"/>
    <property type="molecule type" value="Genomic_DNA"/>
</dbReference>
<keyword evidence="3 7" id="KW-0378">Hydrolase</keyword>
<dbReference type="GO" id="GO:0045493">
    <property type="term" value="P:xylan catabolic process"/>
    <property type="evidence" value="ECO:0007669"/>
    <property type="project" value="UniProtKB-KW"/>
</dbReference>
<dbReference type="GO" id="GO:0004553">
    <property type="term" value="F:hydrolase activity, hydrolyzing O-glycosyl compounds"/>
    <property type="evidence" value="ECO:0007669"/>
    <property type="project" value="InterPro"/>
</dbReference>
<evidence type="ECO:0000256" key="6">
    <source>
        <dbReference type="PIRSR" id="PIRSR606710-2"/>
    </source>
</evidence>
<dbReference type="Proteomes" id="UP000609064">
    <property type="component" value="Unassembled WGS sequence"/>
</dbReference>
<evidence type="ECO:0000313" key="9">
    <source>
        <dbReference type="EMBL" id="GGD54713.1"/>
    </source>
</evidence>
<evidence type="ECO:0000256" key="3">
    <source>
        <dbReference type="ARBA" id="ARBA00022801"/>
    </source>
</evidence>